<dbReference type="PANTHER" id="PTHR43534:SF1">
    <property type="entry name" value="4FE-4S CLUSTER CONTAINING PARA FAMILY ATPASE PROTEIN"/>
    <property type="match status" value="1"/>
</dbReference>
<dbReference type="PROSITE" id="PS00198">
    <property type="entry name" value="4FE4S_FER_1"/>
    <property type="match status" value="1"/>
</dbReference>
<evidence type="ECO:0000256" key="1">
    <source>
        <dbReference type="ARBA" id="ARBA00022723"/>
    </source>
</evidence>
<dbReference type="SUPFAM" id="SSF54862">
    <property type="entry name" value="4Fe-4S ferredoxins"/>
    <property type="match status" value="1"/>
</dbReference>
<dbReference type="PATRIC" id="fig|1703780.3.peg.840"/>
<keyword evidence="1" id="KW-0479">Metal-binding</keyword>
<dbReference type="InterPro" id="IPR017896">
    <property type="entry name" value="4Fe4S_Fe-S-bd"/>
</dbReference>
<dbReference type="Gene3D" id="3.30.70.20">
    <property type="match status" value="1"/>
</dbReference>
<proteinExistence type="predicted"/>
<dbReference type="CDD" id="cd03110">
    <property type="entry name" value="SIMIBI_bact_arch"/>
    <property type="match status" value="1"/>
</dbReference>
<keyword evidence="3" id="KW-0411">Iron-sulfur</keyword>
<evidence type="ECO:0000256" key="2">
    <source>
        <dbReference type="ARBA" id="ARBA00023004"/>
    </source>
</evidence>
<dbReference type="InterPro" id="IPR027417">
    <property type="entry name" value="P-loop_NTPase"/>
</dbReference>
<feature type="domain" description="4Fe-4S ferredoxin-type" evidence="4">
    <location>
        <begin position="59"/>
        <end position="84"/>
    </location>
</feature>
<dbReference type="Pfam" id="PF01656">
    <property type="entry name" value="CbiA"/>
    <property type="match status" value="1"/>
</dbReference>
<dbReference type="AlphaFoldDB" id="A0A0S8GNN3"/>
<dbReference type="PANTHER" id="PTHR43534">
    <property type="entry name" value="MIND SUPERFAMILY P-LOOP ATPASE CONTAINING AN INSERTED FERREDOXIN DOMAIN"/>
    <property type="match status" value="1"/>
</dbReference>
<gene>
    <name evidence="5" type="ORF">AMJ87_02385</name>
</gene>
<dbReference type="Pfam" id="PF00037">
    <property type="entry name" value="Fer4"/>
    <property type="match status" value="2"/>
</dbReference>
<dbReference type="GO" id="GO:0051536">
    <property type="term" value="F:iron-sulfur cluster binding"/>
    <property type="evidence" value="ECO:0007669"/>
    <property type="project" value="UniProtKB-KW"/>
</dbReference>
<dbReference type="Proteomes" id="UP000051096">
    <property type="component" value="Unassembled WGS sequence"/>
</dbReference>
<dbReference type="Gene3D" id="3.40.50.300">
    <property type="entry name" value="P-loop containing nucleotide triphosphate hydrolases"/>
    <property type="match status" value="1"/>
</dbReference>
<dbReference type="EMBL" id="LJUO01000013">
    <property type="protein sequence ID" value="KPK73242.1"/>
    <property type="molecule type" value="Genomic_DNA"/>
</dbReference>
<evidence type="ECO:0000259" key="4">
    <source>
        <dbReference type="PROSITE" id="PS51379"/>
    </source>
</evidence>
<dbReference type="InterPro" id="IPR002586">
    <property type="entry name" value="CobQ/CobB/MinD/ParA_Nub-bd_dom"/>
</dbReference>
<dbReference type="PROSITE" id="PS51379">
    <property type="entry name" value="4FE4S_FER_2"/>
    <property type="match status" value="2"/>
</dbReference>
<organism evidence="5 6">
    <name type="scientific">candidate division WOR_3 bacterium SM23_60</name>
    <dbReference type="NCBI Taxonomy" id="1703780"/>
    <lineage>
        <taxon>Bacteria</taxon>
        <taxon>Bacteria division WOR-3</taxon>
    </lineage>
</organism>
<sequence>MRQIAVISGKGGTGKTVLTASFAALAKNACFVDCDVDAADLHLLLKPRIRERHQFISGQTAKIDKAVCTNCGQCMSICRFGAIREDYEVDPLSCEGCSICSLICPVDAIIMEENLTGEWYVSETRYGPFVHAKLGIAEENSGKLVSKIRQAAKHIAERENLNYIIIDGPPGIGCPVIASLSGVDFALIVTEPTLSGIYDMERVADVARHFDIPTKVVINKYDINLKNSASIEKICQKRTIEVLARLPFSEIVVRSMVNGMPLVEYCSDQIAKEIIALWNKI</sequence>
<protein>
    <submittedName>
        <fullName evidence="5">(4Fe-4S)-binding protein</fullName>
    </submittedName>
</protein>
<evidence type="ECO:0000313" key="5">
    <source>
        <dbReference type="EMBL" id="KPK73242.1"/>
    </source>
</evidence>
<dbReference type="InterPro" id="IPR017900">
    <property type="entry name" value="4Fe4S_Fe_S_CS"/>
</dbReference>
<name>A0A0S8GNN3_UNCW3</name>
<dbReference type="GO" id="GO:0046872">
    <property type="term" value="F:metal ion binding"/>
    <property type="evidence" value="ECO:0007669"/>
    <property type="project" value="UniProtKB-KW"/>
</dbReference>
<feature type="domain" description="4Fe-4S ferredoxin-type" evidence="4">
    <location>
        <begin position="85"/>
        <end position="114"/>
    </location>
</feature>
<keyword evidence="2" id="KW-0408">Iron</keyword>
<comment type="caution">
    <text evidence="5">The sequence shown here is derived from an EMBL/GenBank/DDBJ whole genome shotgun (WGS) entry which is preliminary data.</text>
</comment>
<evidence type="ECO:0000256" key="3">
    <source>
        <dbReference type="ARBA" id="ARBA00023014"/>
    </source>
</evidence>
<evidence type="ECO:0000313" key="6">
    <source>
        <dbReference type="Proteomes" id="UP000051096"/>
    </source>
</evidence>
<reference evidence="5 6" key="1">
    <citation type="journal article" date="2015" name="Microbiome">
        <title>Genomic resolution of linkages in carbon, nitrogen, and sulfur cycling among widespread estuary sediment bacteria.</title>
        <authorList>
            <person name="Baker B.J."/>
            <person name="Lazar C.S."/>
            <person name="Teske A.P."/>
            <person name="Dick G.J."/>
        </authorList>
    </citation>
    <scope>NUCLEOTIDE SEQUENCE [LARGE SCALE GENOMIC DNA]</scope>
    <source>
        <strain evidence="5">SM23_60</strain>
    </source>
</reference>
<accession>A0A0S8GNN3</accession>
<dbReference type="SUPFAM" id="SSF52540">
    <property type="entry name" value="P-loop containing nucleoside triphosphate hydrolases"/>
    <property type="match status" value="1"/>
</dbReference>